<dbReference type="EMBL" id="LGBR01000001">
    <property type="protein sequence ID" value="KOY51892.1"/>
    <property type="molecule type" value="Genomic_DNA"/>
</dbReference>
<gene>
    <name evidence="2" type="ORF">I602_1452</name>
    <name evidence="3" type="ORF">SAMN05444353_0316</name>
</gene>
<dbReference type="STRING" id="1300348.I602_1452"/>
<keyword evidence="1" id="KW-0732">Signal</keyword>
<proteinExistence type="predicted"/>
<sequence>MKNLLLVVFAICISFVTKAQNIGDLKISSKKYGMSTMKKAPKKIYINSFNVNFEMYKEAIDFKAGGNGGRIGGNTSNATAKAAVGLAGVDANLMLQKTNELYKNFIDRITKEGYEIITLETAENTGVFQGWQKASGPAIGESLSGIINVIPEGYTSFYKRKTNKGEVKKGFLGGIGLQSKLSKALNDAIIADVNLYVMFSEEGSDWMKGKAAKVKIKTNLRLINNHAISIPQKFKKKKSTMGKLFGSVKIAGASDTYPASSNITFSQGKSGLGTKSSFIGSLKDDVEIEGVMKKEKIVAYQKQGSFVPTSFSTFSNYLDAKADRFSKTTKWITVDATKFANGFYNACNTFLDKQLDALFSKLN</sequence>
<dbReference type="PATRIC" id="fig|1300348.6.peg.1451"/>
<dbReference type="AlphaFoldDB" id="A0A0M9CG71"/>
<keyword evidence="5" id="KW-1185">Reference proteome</keyword>
<evidence type="ECO:0000256" key="1">
    <source>
        <dbReference type="SAM" id="SignalP"/>
    </source>
</evidence>
<protein>
    <submittedName>
        <fullName evidence="2">Uncharacterized protein</fullName>
    </submittedName>
</protein>
<evidence type="ECO:0000313" key="5">
    <source>
        <dbReference type="Proteomes" id="UP000183071"/>
    </source>
</evidence>
<evidence type="ECO:0000313" key="2">
    <source>
        <dbReference type="EMBL" id="KOY51892.1"/>
    </source>
</evidence>
<organism evidence="2 4">
    <name type="scientific">Polaribacter dokdonensis DSW-5</name>
    <dbReference type="NCBI Taxonomy" id="1300348"/>
    <lineage>
        <taxon>Bacteria</taxon>
        <taxon>Pseudomonadati</taxon>
        <taxon>Bacteroidota</taxon>
        <taxon>Flavobacteriia</taxon>
        <taxon>Flavobacteriales</taxon>
        <taxon>Flavobacteriaceae</taxon>
    </lineage>
</organism>
<dbReference type="Proteomes" id="UP000037716">
    <property type="component" value="Unassembled WGS sequence"/>
</dbReference>
<evidence type="ECO:0000313" key="4">
    <source>
        <dbReference type="Proteomes" id="UP000037716"/>
    </source>
</evidence>
<reference evidence="2 4" key="1">
    <citation type="submission" date="2015-07" db="EMBL/GenBank/DDBJ databases">
        <title>Genome of Polaribacter dokdonenesis DSW-5, isolated from seawater off Dokdo in Korea.</title>
        <authorList>
            <person name="Yoon K."/>
            <person name="Song J.Y."/>
            <person name="Kim J.F."/>
        </authorList>
    </citation>
    <scope>NUCLEOTIDE SEQUENCE [LARGE SCALE GENOMIC DNA]</scope>
    <source>
        <strain evidence="2 4">DSW-5</strain>
    </source>
</reference>
<dbReference type="OrthoDB" id="817809at2"/>
<comment type="caution">
    <text evidence="2">The sequence shown here is derived from an EMBL/GenBank/DDBJ whole genome shotgun (WGS) entry which is preliminary data.</text>
</comment>
<dbReference type="Proteomes" id="UP000183071">
    <property type="component" value="Unassembled WGS sequence"/>
</dbReference>
<dbReference type="RefSeq" id="WP_053974037.1">
    <property type="nucleotide sequence ID" value="NZ_FNUE01000001.1"/>
</dbReference>
<accession>A0A0M9CG71</accession>
<name>A0A0M9CG71_9FLAO</name>
<feature type="chain" id="PRO_5005832991" evidence="1">
    <location>
        <begin position="20"/>
        <end position="363"/>
    </location>
</feature>
<reference evidence="3 5" key="2">
    <citation type="submission" date="2016-10" db="EMBL/GenBank/DDBJ databases">
        <authorList>
            <person name="Varghese N."/>
            <person name="Submissions S."/>
        </authorList>
    </citation>
    <scope>NUCLEOTIDE SEQUENCE [LARGE SCALE GENOMIC DNA]</scope>
    <source>
        <strain evidence="3 5">DSW-5</strain>
    </source>
</reference>
<evidence type="ECO:0000313" key="3">
    <source>
        <dbReference type="EMBL" id="SEE00431.1"/>
    </source>
</evidence>
<feature type="signal peptide" evidence="1">
    <location>
        <begin position="1"/>
        <end position="19"/>
    </location>
</feature>
<dbReference type="EMBL" id="FNUE01000001">
    <property type="protein sequence ID" value="SEE00431.1"/>
    <property type="molecule type" value="Genomic_DNA"/>
</dbReference>